<evidence type="ECO:0000313" key="2">
    <source>
        <dbReference type="EMBL" id="CDC47461.1"/>
    </source>
</evidence>
<evidence type="ECO:0000313" key="3">
    <source>
        <dbReference type="Proteomes" id="UP000018142"/>
    </source>
</evidence>
<dbReference type="Proteomes" id="UP000018142">
    <property type="component" value="Unassembled WGS sequence"/>
</dbReference>
<dbReference type="CDD" id="cd00093">
    <property type="entry name" value="HTH_XRE"/>
    <property type="match status" value="1"/>
</dbReference>
<dbReference type="GO" id="GO:0003677">
    <property type="term" value="F:DNA binding"/>
    <property type="evidence" value="ECO:0007669"/>
    <property type="project" value="InterPro"/>
</dbReference>
<accession>R6RWR0</accession>
<dbReference type="EMBL" id="CBFJ010000144">
    <property type="protein sequence ID" value="CDC47461.1"/>
    <property type="molecule type" value="Genomic_DNA"/>
</dbReference>
<dbReference type="SMART" id="SM00530">
    <property type="entry name" value="HTH_XRE"/>
    <property type="match status" value="1"/>
</dbReference>
<name>R6RWR0_9FIRM</name>
<dbReference type="InterPro" id="IPR001387">
    <property type="entry name" value="Cro/C1-type_HTH"/>
</dbReference>
<organism evidence="2 3">
    <name type="scientific">[Eubacterium] siraeum CAG:80</name>
    <dbReference type="NCBI Taxonomy" id="1263080"/>
    <lineage>
        <taxon>Bacteria</taxon>
        <taxon>Bacillati</taxon>
        <taxon>Bacillota</taxon>
        <taxon>Clostridia</taxon>
        <taxon>Eubacteriales</taxon>
        <taxon>Oscillospiraceae</taxon>
        <taxon>Oscillospiraceae incertae sedis</taxon>
    </lineage>
</organism>
<feature type="domain" description="HTH cro/C1-type" evidence="1">
    <location>
        <begin position="13"/>
        <end position="67"/>
    </location>
</feature>
<evidence type="ECO:0000259" key="1">
    <source>
        <dbReference type="SMART" id="SM00530"/>
    </source>
</evidence>
<dbReference type="Gene3D" id="1.10.10.2910">
    <property type="match status" value="1"/>
</dbReference>
<sequence>MADTNKVMNPGERLLSEITKRGMKQSELAIRTGATPKHISTIINGTKEISVSFARKLDIALGDESGTWASYKAEYDDYMAEMEEKNGITEEETTIYKKMKDIVDYFIKVKVMYNNCGIPEKIMQLRKILRVTSLTVIPQITYNAAYRAQVKTSTAADSYILFAWQRLCEIQTEQAEIAVQFDSKKLSDSISEIKEQMFETNPNTMISNLKSIFAKCGIAFDVVHHFRGAPVQGFIKESDNGKVILCITIRGKSADRFWFSLFHEVGHLLNGDLSTRFVDFDTVRSEMEDNADSFARDTLIKPEHYKRMLEAGNYHDLAYIKRFAQYEGVPHWIVIGRLHSDEWLDWSYFAHEIPKFEWVED</sequence>
<proteinExistence type="predicted"/>
<comment type="caution">
    <text evidence="2">The sequence shown here is derived from an EMBL/GenBank/DDBJ whole genome shotgun (WGS) entry which is preliminary data.</text>
</comment>
<dbReference type="Gene3D" id="1.10.260.40">
    <property type="entry name" value="lambda repressor-like DNA-binding domains"/>
    <property type="match status" value="1"/>
</dbReference>
<dbReference type="SUPFAM" id="SSF47413">
    <property type="entry name" value="lambda repressor-like DNA-binding domains"/>
    <property type="match status" value="1"/>
</dbReference>
<protein>
    <submittedName>
        <fullName evidence="2">Plasmid maintenance system antidote protein XRE family</fullName>
    </submittedName>
</protein>
<gene>
    <name evidence="2" type="ORF">BN788_02246</name>
</gene>
<dbReference type="AlphaFoldDB" id="R6RWR0"/>
<reference evidence="2" key="1">
    <citation type="submission" date="2012-11" db="EMBL/GenBank/DDBJ databases">
        <title>Dependencies among metagenomic species, viruses, plasmids and units of genetic variation.</title>
        <authorList>
            <person name="Nielsen H.B."/>
            <person name="Almeida M."/>
            <person name="Juncker A.S."/>
            <person name="Rasmussen S."/>
            <person name="Li J."/>
            <person name="Sunagawa S."/>
            <person name="Plichta D."/>
            <person name="Gautier L."/>
            <person name="Le Chatelier E."/>
            <person name="Peletier E."/>
            <person name="Bonde I."/>
            <person name="Nielsen T."/>
            <person name="Manichanh C."/>
            <person name="Arumugam M."/>
            <person name="Batto J."/>
            <person name="Santos M.B.Q.D."/>
            <person name="Blom N."/>
            <person name="Borruel N."/>
            <person name="Burgdorf K.S."/>
            <person name="Boumezbeur F."/>
            <person name="Casellas F."/>
            <person name="Dore J."/>
            <person name="Guarner F."/>
            <person name="Hansen T."/>
            <person name="Hildebrand F."/>
            <person name="Kaas R.S."/>
            <person name="Kennedy S."/>
            <person name="Kristiansen K."/>
            <person name="Kultima J.R."/>
            <person name="Leonard P."/>
            <person name="Levenez F."/>
            <person name="Lund O."/>
            <person name="Moumen B."/>
            <person name="Le Paslier D."/>
            <person name="Pons N."/>
            <person name="Pedersen O."/>
            <person name="Prifti E."/>
            <person name="Qin J."/>
            <person name="Raes J."/>
            <person name="Tap J."/>
            <person name="Tims S."/>
            <person name="Ussery D.W."/>
            <person name="Yamada T."/>
            <person name="MetaHit consortium"/>
            <person name="Renault P."/>
            <person name="Sicheritz-Ponten T."/>
            <person name="Bork P."/>
            <person name="Wang J."/>
            <person name="Brunak S."/>
            <person name="Ehrlich S.D."/>
        </authorList>
    </citation>
    <scope>NUCLEOTIDE SEQUENCE [LARGE SCALE GENOMIC DNA]</scope>
</reference>
<dbReference type="InterPro" id="IPR010982">
    <property type="entry name" value="Lambda_DNA-bd_dom_sf"/>
</dbReference>